<sequence>MTDVAGLPGGWSGQPARPSNPRGRGNDVTDPALTVGEEVIPAPAGVARGWASSRCPGCCRPRACGGRDEAGQGDAGAGRTEHISDEELAEFDRTLARLGTLPADTPARTRAEQAAARFLREGRNRRRRPLRAAWARADAAVAEVTATGAAGPGEDAPLTARHAGEGGVQCRV</sequence>
<evidence type="ECO:0000313" key="2">
    <source>
        <dbReference type="EMBL" id="GGR48201.1"/>
    </source>
</evidence>
<feature type="region of interest" description="Disordered" evidence="1">
    <location>
        <begin position="1"/>
        <end position="34"/>
    </location>
</feature>
<gene>
    <name evidence="2" type="ORF">GCM10010497_59510</name>
</gene>
<accession>A0AAV4KT78</accession>
<dbReference type="EMBL" id="BMSJ01000014">
    <property type="protein sequence ID" value="GGR48201.1"/>
    <property type="molecule type" value="Genomic_DNA"/>
</dbReference>
<dbReference type="Proteomes" id="UP000642014">
    <property type="component" value="Unassembled WGS sequence"/>
</dbReference>
<dbReference type="AntiFam" id="ANF00057">
    <property type="entry name" value="Translation of E. coli type CRISPR repeat"/>
</dbReference>
<name>A0AAV4KT78_9ACTN</name>
<evidence type="ECO:0000313" key="3">
    <source>
        <dbReference type="Proteomes" id="UP000642014"/>
    </source>
</evidence>
<evidence type="ECO:0000256" key="1">
    <source>
        <dbReference type="SAM" id="MobiDB-lite"/>
    </source>
</evidence>
<proteinExistence type="predicted"/>
<dbReference type="AlphaFoldDB" id="A0AAV4KT78"/>
<feature type="region of interest" description="Disordered" evidence="1">
    <location>
        <begin position="148"/>
        <end position="172"/>
    </location>
</feature>
<organism evidence="2 3">
    <name type="scientific">Streptomyces cinereoruber</name>
    <dbReference type="NCBI Taxonomy" id="67260"/>
    <lineage>
        <taxon>Bacteria</taxon>
        <taxon>Bacillati</taxon>
        <taxon>Actinomycetota</taxon>
        <taxon>Actinomycetes</taxon>
        <taxon>Kitasatosporales</taxon>
        <taxon>Streptomycetaceae</taxon>
        <taxon>Streptomyces</taxon>
    </lineage>
</organism>
<comment type="caution">
    <text evidence="2">The sequence shown here is derived from an EMBL/GenBank/DDBJ whole genome shotgun (WGS) entry which is preliminary data.</text>
</comment>
<protein>
    <submittedName>
        <fullName evidence="2">Uncharacterized protein</fullName>
    </submittedName>
</protein>
<reference evidence="2 3" key="1">
    <citation type="journal article" date="2014" name="Int. J. Syst. Evol. Microbiol.">
        <title>Complete genome sequence of Corynebacterium casei LMG S-19264T (=DSM 44701T), isolated from a smear-ripened cheese.</title>
        <authorList>
            <consortium name="US DOE Joint Genome Institute (JGI-PGF)"/>
            <person name="Walter F."/>
            <person name="Albersmeier A."/>
            <person name="Kalinowski J."/>
            <person name="Ruckert C."/>
        </authorList>
    </citation>
    <scope>NUCLEOTIDE SEQUENCE [LARGE SCALE GENOMIC DNA]</scope>
    <source>
        <strain evidence="2 3">JCM 4205</strain>
    </source>
</reference>